<dbReference type="RefSeq" id="WP_089762059.1">
    <property type="nucleotide sequence ID" value="NZ_FNGO01000031.1"/>
</dbReference>
<feature type="transmembrane region" description="Helical" evidence="8">
    <location>
        <begin position="65"/>
        <end position="92"/>
    </location>
</feature>
<accession>A0A1G9SUB9</accession>
<evidence type="ECO:0000256" key="7">
    <source>
        <dbReference type="ARBA" id="ARBA00023136"/>
    </source>
</evidence>
<feature type="transmembrane region" description="Helical" evidence="8">
    <location>
        <begin position="146"/>
        <end position="165"/>
    </location>
</feature>
<evidence type="ECO:0000256" key="4">
    <source>
        <dbReference type="ARBA" id="ARBA00022475"/>
    </source>
</evidence>
<feature type="transmembrane region" description="Helical" evidence="8">
    <location>
        <begin position="215"/>
        <end position="234"/>
    </location>
</feature>
<dbReference type="SUPFAM" id="SSF81345">
    <property type="entry name" value="ABC transporter involved in vitamin B12 uptake, BtuC"/>
    <property type="match status" value="1"/>
</dbReference>
<evidence type="ECO:0000256" key="8">
    <source>
        <dbReference type="SAM" id="Phobius"/>
    </source>
</evidence>
<comment type="subcellular location">
    <subcellularLocation>
        <location evidence="1">Cell membrane</location>
        <topology evidence="1">Multi-pass membrane protein</topology>
    </subcellularLocation>
</comment>
<dbReference type="InterPro" id="IPR000522">
    <property type="entry name" value="ABC_transptr_permease_BtuC"/>
</dbReference>
<keyword evidence="10" id="KW-1185">Reference proteome</keyword>
<dbReference type="GO" id="GO:0005886">
    <property type="term" value="C:plasma membrane"/>
    <property type="evidence" value="ECO:0007669"/>
    <property type="project" value="UniProtKB-SubCell"/>
</dbReference>
<reference evidence="9 10" key="1">
    <citation type="submission" date="2016-10" db="EMBL/GenBank/DDBJ databases">
        <authorList>
            <person name="de Groot N.N."/>
        </authorList>
    </citation>
    <scope>NUCLEOTIDE SEQUENCE [LARGE SCALE GENOMIC DNA]</scope>
    <source>
        <strain evidence="9 10">SLAS-1</strain>
    </source>
</reference>
<feature type="transmembrane region" description="Helical" evidence="8">
    <location>
        <begin position="269"/>
        <end position="291"/>
    </location>
</feature>
<feature type="transmembrane region" description="Helical" evidence="8">
    <location>
        <begin position="104"/>
        <end position="126"/>
    </location>
</feature>
<keyword evidence="4" id="KW-1003">Cell membrane</keyword>
<keyword evidence="3" id="KW-0813">Transport</keyword>
<dbReference type="Proteomes" id="UP000199476">
    <property type="component" value="Unassembled WGS sequence"/>
</dbReference>
<dbReference type="STRING" id="321763.SAMN04488692_13117"/>
<dbReference type="PANTHER" id="PTHR30472:SF25">
    <property type="entry name" value="ABC TRANSPORTER PERMEASE PROTEIN MJ0876-RELATED"/>
    <property type="match status" value="1"/>
</dbReference>
<protein>
    <submittedName>
        <fullName evidence="9">Iron complex transport system permease protein</fullName>
    </submittedName>
</protein>
<dbReference type="InterPro" id="IPR037294">
    <property type="entry name" value="ABC_BtuC-like"/>
</dbReference>
<name>A0A1G9SUB9_9FIRM</name>
<evidence type="ECO:0000313" key="9">
    <source>
        <dbReference type="EMBL" id="SDM39079.1"/>
    </source>
</evidence>
<evidence type="ECO:0000256" key="6">
    <source>
        <dbReference type="ARBA" id="ARBA00022989"/>
    </source>
</evidence>
<dbReference type="GO" id="GO:0022857">
    <property type="term" value="F:transmembrane transporter activity"/>
    <property type="evidence" value="ECO:0007669"/>
    <property type="project" value="InterPro"/>
</dbReference>
<keyword evidence="6 8" id="KW-1133">Transmembrane helix</keyword>
<evidence type="ECO:0000313" key="10">
    <source>
        <dbReference type="Proteomes" id="UP000199476"/>
    </source>
</evidence>
<feature type="transmembrane region" description="Helical" evidence="8">
    <location>
        <begin position="172"/>
        <end position="195"/>
    </location>
</feature>
<dbReference type="Gene3D" id="1.10.3470.10">
    <property type="entry name" value="ABC transporter involved in vitamin B12 uptake, BtuC"/>
    <property type="match status" value="1"/>
</dbReference>
<keyword evidence="5 8" id="KW-0812">Transmembrane</keyword>
<evidence type="ECO:0000256" key="5">
    <source>
        <dbReference type="ARBA" id="ARBA00022692"/>
    </source>
</evidence>
<feature type="transmembrane region" description="Helical" evidence="8">
    <location>
        <begin position="303"/>
        <end position="323"/>
    </location>
</feature>
<dbReference type="GO" id="GO:0033214">
    <property type="term" value="P:siderophore-iron import into cell"/>
    <property type="evidence" value="ECO:0007669"/>
    <property type="project" value="TreeGrafter"/>
</dbReference>
<evidence type="ECO:0000256" key="3">
    <source>
        <dbReference type="ARBA" id="ARBA00022448"/>
    </source>
</evidence>
<dbReference type="EMBL" id="FNGO01000031">
    <property type="protein sequence ID" value="SDM39079.1"/>
    <property type="molecule type" value="Genomic_DNA"/>
</dbReference>
<feature type="transmembrane region" description="Helical" evidence="8">
    <location>
        <begin position="20"/>
        <end position="45"/>
    </location>
</feature>
<dbReference type="OrthoDB" id="9792889at2"/>
<dbReference type="CDD" id="cd06550">
    <property type="entry name" value="TM_ABC_iron-siderophores_like"/>
    <property type="match status" value="1"/>
</dbReference>
<sequence length="359" mass="38022">MEEVKNRVLQDYRSHQYKKFIFGIASLIILAFLVIIAISVGSTTIPPREVLAVLLGAETSGPVRVIIWNIRIPQVIAAIVAGAGLSVSGTIMQTILKNPLGSPFTLGVSQAAGFGAAFSIVILGVGQVHSGTDGDIILNNPYITTISAFGWALVSTLIILALVRYKGAAAETLILTGVALGSLFGAGTTAIQYFADDVEVASIVFWTFGDVGRATWSDLGLIIAVLLPCLIYFVSKGWDYNVMSSGDESAEALGVDVERLRIIGMLLSSFLAAVIVSFVGIIGFVGLVAPHMVRKLIGTDDRYLIPFSALAGSILLLASDTAARTLLSPIVLPVGVVTSFLGAPLFIYLVMRGKEYLWS</sequence>
<comment type="similarity">
    <text evidence="2">Belongs to the binding-protein-dependent transport system permease family. FecCD subfamily.</text>
</comment>
<evidence type="ECO:0000256" key="1">
    <source>
        <dbReference type="ARBA" id="ARBA00004651"/>
    </source>
</evidence>
<evidence type="ECO:0000256" key="2">
    <source>
        <dbReference type="ARBA" id="ARBA00007935"/>
    </source>
</evidence>
<keyword evidence="7 8" id="KW-0472">Membrane</keyword>
<dbReference type="Pfam" id="PF01032">
    <property type="entry name" value="FecCD"/>
    <property type="match status" value="1"/>
</dbReference>
<dbReference type="FunFam" id="1.10.3470.10:FF:000001">
    <property type="entry name" value="Vitamin B12 ABC transporter permease BtuC"/>
    <property type="match status" value="1"/>
</dbReference>
<proteinExistence type="inferred from homology"/>
<dbReference type="AlphaFoldDB" id="A0A1G9SUB9"/>
<gene>
    <name evidence="9" type="ORF">SAMN04488692_13117</name>
</gene>
<feature type="transmembrane region" description="Helical" evidence="8">
    <location>
        <begin position="330"/>
        <end position="351"/>
    </location>
</feature>
<dbReference type="PANTHER" id="PTHR30472">
    <property type="entry name" value="FERRIC ENTEROBACTIN TRANSPORT SYSTEM PERMEASE PROTEIN"/>
    <property type="match status" value="1"/>
</dbReference>
<organism evidence="9 10">
    <name type="scientific">Halarsenatibacter silvermanii</name>
    <dbReference type="NCBI Taxonomy" id="321763"/>
    <lineage>
        <taxon>Bacteria</taxon>
        <taxon>Bacillati</taxon>
        <taxon>Bacillota</taxon>
        <taxon>Clostridia</taxon>
        <taxon>Halanaerobiales</taxon>
        <taxon>Halarsenatibacteraceae</taxon>
        <taxon>Halarsenatibacter</taxon>
    </lineage>
</organism>